<protein>
    <submittedName>
        <fullName evidence="6">ABC transporter related protein</fullName>
    </submittedName>
</protein>
<evidence type="ECO:0000256" key="4">
    <source>
        <dbReference type="ARBA" id="ARBA00022840"/>
    </source>
</evidence>
<evidence type="ECO:0000313" key="6">
    <source>
        <dbReference type="EMBL" id="AKA68289.1"/>
    </source>
</evidence>
<dbReference type="STRING" id="1548.CSCA_1164"/>
<gene>
    <name evidence="6" type="ORF">CSCA_1164</name>
</gene>
<name>A0A0E3JZH0_CLOSL</name>
<evidence type="ECO:0000256" key="3">
    <source>
        <dbReference type="ARBA" id="ARBA00022741"/>
    </source>
</evidence>
<dbReference type="SUPFAM" id="SSF52540">
    <property type="entry name" value="P-loop containing nucleoside triphosphate hydrolases"/>
    <property type="match status" value="1"/>
</dbReference>
<evidence type="ECO:0000313" key="7">
    <source>
        <dbReference type="Proteomes" id="UP000033115"/>
    </source>
</evidence>
<keyword evidence="4" id="KW-0067">ATP-binding</keyword>
<reference evidence="6 7" key="1">
    <citation type="journal article" date="2015" name="J. Biotechnol.">
        <title>Complete genome sequence of a malodorant-producing acetogen, Clostridium scatologenes ATCC 25775(T).</title>
        <authorList>
            <person name="Zhu Z."/>
            <person name="Guo T."/>
            <person name="Zheng H."/>
            <person name="Song T."/>
            <person name="Ouyang P."/>
            <person name="Xie J."/>
        </authorList>
    </citation>
    <scope>NUCLEOTIDE SEQUENCE [LARGE SCALE GENOMIC DNA]</scope>
    <source>
        <strain evidence="6 7">ATCC 25775</strain>
    </source>
</reference>
<dbReference type="GO" id="GO:0005524">
    <property type="term" value="F:ATP binding"/>
    <property type="evidence" value="ECO:0007669"/>
    <property type="project" value="UniProtKB-KW"/>
</dbReference>
<dbReference type="SMART" id="SM00382">
    <property type="entry name" value="AAA"/>
    <property type="match status" value="1"/>
</dbReference>
<evidence type="ECO:0000259" key="5">
    <source>
        <dbReference type="PROSITE" id="PS50893"/>
    </source>
</evidence>
<dbReference type="HOGENOM" id="CLU_000604_1_2_9"/>
<dbReference type="Proteomes" id="UP000033115">
    <property type="component" value="Chromosome"/>
</dbReference>
<accession>A0A0E3JZH0</accession>
<dbReference type="KEGG" id="csq:CSCA_1164"/>
<organism evidence="6 7">
    <name type="scientific">Clostridium scatologenes</name>
    <dbReference type="NCBI Taxonomy" id="1548"/>
    <lineage>
        <taxon>Bacteria</taxon>
        <taxon>Bacillati</taxon>
        <taxon>Bacillota</taxon>
        <taxon>Clostridia</taxon>
        <taxon>Eubacteriales</taxon>
        <taxon>Clostridiaceae</taxon>
        <taxon>Clostridium</taxon>
    </lineage>
</organism>
<dbReference type="PANTHER" id="PTHR43335:SF8">
    <property type="entry name" value="ABC TRANSPORTER, ATP-BINDING PROTEIN"/>
    <property type="match status" value="1"/>
</dbReference>
<dbReference type="AlphaFoldDB" id="A0A0E3JZH0"/>
<dbReference type="GO" id="GO:0016887">
    <property type="term" value="F:ATP hydrolysis activity"/>
    <property type="evidence" value="ECO:0007669"/>
    <property type="project" value="InterPro"/>
</dbReference>
<dbReference type="PROSITE" id="PS50893">
    <property type="entry name" value="ABC_TRANSPORTER_2"/>
    <property type="match status" value="1"/>
</dbReference>
<comment type="similarity">
    <text evidence="1">Belongs to the ABC transporter superfamily.</text>
</comment>
<dbReference type="Pfam" id="PF00005">
    <property type="entry name" value="ABC_tran"/>
    <property type="match status" value="1"/>
</dbReference>
<dbReference type="PANTHER" id="PTHR43335">
    <property type="entry name" value="ABC TRANSPORTER, ATP-BINDING PROTEIN"/>
    <property type="match status" value="1"/>
</dbReference>
<dbReference type="Gene3D" id="3.40.50.300">
    <property type="entry name" value="P-loop containing nucleotide triphosphate hydrolases"/>
    <property type="match status" value="1"/>
</dbReference>
<feature type="domain" description="ABC transporter" evidence="5">
    <location>
        <begin position="6"/>
        <end position="234"/>
    </location>
</feature>
<sequence>MNSSILKLSKITKKYKNTNVLDNINMTIKKGQIYGLIGLNGAGKSTLIRIITGLVSEDSGSVELFGEHEKNKIQLNRKRIGAIIEIPALYENKTVYENIHINRIQKGIPGEDCIEKVLNMVGLNDIKDKKVKTLSLGTKQILGIAMALLGEPEFLILDEPINGLDPIRIIEIRELLKKLNEEYGVTMLISSHILGELYHIANHYGIIHKGKLIEEITIDELNDRCKKFIHIKVDNAANAAVILNKKLNTLNYNVLPSNVIKLYDYIEESGKVTEILVKEGITVEQIMPMGEDLETYFSEVIGGLENV</sequence>
<dbReference type="EMBL" id="CP009933">
    <property type="protein sequence ID" value="AKA68289.1"/>
    <property type="molecule type" value="Genomic_DNA"/>
</dbReference>
<keyword evidence="3" id="KW-0547">Nucleotide-binding</keyword>
<keyword evidence="7" id="KW-1185">Reference proteome</keyword>
<dbReference type="RefSeq" id="WP_029159768.1">
    <property type="nucleotide sequence ID" value="NZ_CP009933.1"/>
</dbReference>
<dbReference type="InterPro" id="IPR027417">
    <property type="entry name" value="P-loop_NTPase"/>
</dbReference>
<evidence type="ECO:0000256" key="1">
    <source>
        <dbReference type="ARBA" id="ARBA00005417"/>
    </source>
</evidence>
<dbReference type="InterPro" id="IPR003439">
    <property type="entry name" value="ABC_transporter-like_ATP-bd"/>
</dbReference>
<evidence type="ECO:0000256" key="2">
    <source>
        <dbReference type="ARBA" id="ARBA00022448"/>
    </source>
</evidence>
<dbReference type="InterPro" id="IPR003593">
    <property type="entry name" value="AAA+_ATPase"/>
</dbReference>
<keyword evidence="2" id="KW-0813">Transport</keyword>
<proteinExistence type="inferred from homology"/>